<gene>
    <name evidence="2" type="ORF">THF1A12_930004</name>
</gene>
<keyword evidence="1" id="KW-0472">Membrane</keyword>
<evidence type="ECO:0000256" key="1">
    <source>
        <dbReference type="SAM" id="Phobius"/>
    </source>
</evidence>
<reference evidence="2" key="1">
    <citation type="submission" date="2022-01" db="EMBL/GenBank/DDBJ databases">
        <authorList>
            <person name="Lagorce A."/>
        </authorList>
    </citation>
    <scope>NUCLEOTIDE SEQUENCE</scope>
    <source>
        <strain evidence="2">Th15_F1_A12</strain>
    </source>
</reference>
<comment type="caution">
    <text evidence="2">The sequence shown here is derived from an EMBL/GenBank/DDBJ whole genome shotgun (WGS) entry which is preliminary data.</text>
</comment>
<dbReference type="Proteomes" id="UP001295462">
    <property type="component" value="Unassembled WGS sequence"/>
</dbReference>
<evidence type="ECO:0000313" key="2">
    <source>
        <dbReference type="EMBL" id="CAH1604094.1"/>
    </source>
</evidence>
<protein>
    <submittedName>
        <fullName evidence="2">Uncharacterized protein</fullName>
    </submittedName>
</protein>
<dbReference type="AlphaFoldDB" id="A0AAU9QYM5"/>
<dbReference type="EMBL" id="CAKMUD010000153">
    <property type="protein sequence ID" value="CAH1604094.1"/>
    <property type="molecule type" value="Genomic_DNA"/>
</dbReference>
<name>A0AAU9QYM5_9VIBR</name>
<sequence>MTWTPPSRGSATLKWSTLLLEAPCLICLIAVSTSLKITPVFMLLTSMAKSLFTRMSYALTCLIP</sequence>
<proteinExistence type="predicted"/>
<organism evidence="2 3">
    <name type="scientific">Vibrio jasicida</name>
    <dbReference type="NCBI Taxonomy" id="766224"/>
    <lineage>
        <taxon>Bacteria</taxon>
        <taxon>Pseudomonadati</taxon>
        <taxon>Pseudomonadota</taxon>
        <taxon>Gammaproteobacteria</taxon>
        <taxon>Vibrionales</taxon>
        <taxon>Vibrionaceae</taxon>
        <taxon>Vibrio</taxon>
    </lineage>
</organism>
<accession>A0AAU9QYM5</accession>
<evidence type="ECO:0000313" key="3">
    <source>
        <dbReference type="Proteomes" id="UP001295462"/>
    </source>
</evidence>
<keyword evidence="1" id="KW-0812">Transmembrane</keyword>
<keyword evidence="1" id="KW-1133">Transmembrane helix</keyword>
<feature type="transmembrane region" description="Helical" evidence="1">
    <location>
        <begin position="20"/>
        <end position="44"/>
    </location>
</feature>